<evidence type="ECO:0000313" key="7">
    <source>
        <dbReference type="EMBL" id="MDO2409846.1"/>
    </source>
</evidence>
<comment type="function">
    <text evidence="4 5">Required for flagellar hook formation. May act as a scaffolding protein.</text>
</comment>
<dbReference type="InterPro" id="IPR005648">
    <property type="entry name" value="FlgD"/>
</dbReference>
<evidence type="ECO:0000256" key="4">
    <source>
        <dbReference type="ARBA" id="ARBA00024746"/>
    </source>
</evidence>
<gene>
    <name evidence="7" type="ORF">Q2362_07010</name>
</gene>
<accession>A0ABT8T7Y5</accession>
<dbReference type="InterPro" id="IPR025965">
    <property type="entry name" value="FlgD/Vpr_Ig-like"/>
</dbReference>
<proteinExistence type="inferred from homology"/>
<feature type="domain" description="FlgD/Vpr Ig-like" evidence="6">
    <location>
        <begin position="113"/>
        <end position="190"/>
    </location>
</feature>
<sequence>MADYMDTTNTTSALNNALASTNASAVRGSTPTNPNAELKQEDFLALLLTELQYQDPTEPMDSQKMLEQTSMLSQLSMQQKTNDVMQKLASQMESAFSMSAMNALGSYATISSSVTKDDATKSLGLPVNFPEDISGATIEVKNNAGTVVRNIELGAMTKGTATIEWDLLNNNKNQVDNGTYTYEVKYTTKDGRQMDMQNTNYLVESVRFQNGEAEFKVAGNYIKANRISEFSALPSSNS</sequence>
<dbReference type="Proteomes" id="UP001171111">
    <property type="component" value="Unassembled WGS sequence"/>
</dbReference>
<name>A0ABT8T7Y5_9BACT</name>
<evidence type="ECO:0000259" key="6">
    <source>
        <dbReference type="Pfam" id="PF13860"/>
    </source>
</evidence>
<dbReference type="Gene3D" id="2.60.40.4070">
    <property type="match status" value="1"/>
</dbReference>
<organism evidence="7 8">
    <name type="scientific">Campylobacter magnus</name>
    <dbReference type="NCBI Taxonomy" id="3026462"/>
    <lineage>
        <taxon>Bacteria</taxon>
        <taxon>Pseudomonadati</taxon>
        <taxon>Campylobacterota</taxon>
        <taxon>Epsilonproteobacteria</taxon>
        <taxon>Campylobacterales</taxon>
        <taxon>Campylobacteraceae</taxon>
        <taxon>Campylobacter</taxon>
    </lineage>
</organism>
<comment type="caution">
    <text evidence="7">The sequence shown here is derived from an EMBL/GenBank/DDBJ whole genome shotgun (WGS) entry which is preliminary data.</text>
</comment>
<protein>
    <recommendedName>
        <fullName evidence="2 5">Basal-body rod modification protein FlgD</fullName>
    </recommendedName>
</protein>
<evidence type="ECO:0000256" key="5">
    <source>
        <dbReference type="RuleBase" id="RU362076"/>
    </source>
</evidence>
<dbReference type="Pfam" id="PF13860">
    <property type="entry name" value="FlgD_ig"/>
    <property type="match status" value="1"/>
</dbReference>
<comment type="similarity">
    <text evidence="1 5">Belongs to the FlgD family.</text>
</comment>
<evidence type="ECO:0000256" key="2">
    <source>
        <dbReference type="ARBA" id="ARBA00016013"/>
    </source>
</evidence>
<dbReference type="EMBL" id="JAULJQ010000008">
    <property type="protein sequence ID" value="MDO2409846.1"/>
    <property type="molecule type" value="Genomic_DNA"/>
</dbReference>
<keyword evidence="3 5" id="KW-1005">Bacterial flagellum biogenesis</keyword>
<evidence type="ECO:0000256" key="3">
    <source>
        <dbReference type="ARBA" id="ARBA00022795"/>
    </source>
</evidence>
<dbReference type="RefSeq" id="WP_273930061.1">
    <property type="nucleotide sequence ID" value="NZ_JAQSLJ010000007.1"/>
</dbReference>
<dbReference type="Pfam" id="PF03963">
    <property type="entry name" value="FlgD"/>
    <property type="match status" value="1"/>
</dbReference>
<evidence type="ECO:0000256" key="1">
    <source>
        <dbReference type="ARBA" id="ARBA00010577"/>
    </source>
</evidence>
<keyword evidence="8" id="KW-1185">Reference proteome</keyword>
<reference evidence="7 8" key="1">
    <citation type="submission" date="2023-06" db="EMBL/GenBank/DDBJ databases">
        <title>Campylobacter magnum sp. nov., isolated from cecal contents of domestic pigs (Sus scrofa domesticus).</title>
        <authorList>
            <person name="Papic B."/>
            <person name="Gruntar I."/>
        </authorList>
    </citation>
    <scope>NUCLEOTIDE SEQUENCE [LARGE SCALE GENOMIC DNA]</scope>
    <source>
        <strain evidence="8">34484-21</strain>
    </source>
</reference>
<evidence type="ECO:0000313" key="8">
    <source>
        <dbReference type="Proteomes" id="UP001171111"/>
    </source>
</evidence>